<organism evidence="2">
    <name type="scientific">marine sediment metagenome</name>
    <dbReference type="NCBI Taxonomy" id="412755"/>
    <lineage>
        <taxon>unclassified sequences</taxon>
        <taxon>metagenomes</taxon>
        <taxon>ecological metagenomes</taxon>
    </lineage>
</organism>
<dbReference type="EMBL" id="BART01025874">
    <property type="protein sequence ID" value="GAG90896.1"/>
    <property type="molecule type" value="Genomic_DNA"/>
</dbReference>
<comment type="caution">
    <text evidence="2">The sequence shown here is derived from an EMBL/GenBank/DDBJ whole genome shotgun (WGS) entry which is preliminary data.</text>
</comment>
<reference evidence="2" key="1">
    <citation type="journal article" date="2014" name="Front. Microbiol.">
        <title>High frequency of phylogenetically diverse reductive dehalogenase-homologous genes in deep subseafloor sedimentary metagenomes.</title>
        <authorList>
            <person name="Kawai M."/>
            <person name="Futagami T."/>
            <person name="Toyoda A."/>
            <person name="Takaki Y."/>
            <person name="Nishi S."/>
            <person name="Hori S."/>
            <person name="Arai W."/>
            <person name="Tsubouchi T."/>
            <person name="Morono Y."/>
            <person name="Uchiyama I."/>
            <person name="Ito T."/>
            <person name="Fujiyama A."/>
            <person name="Inagaki F."/>
            <person name="Takami H."/>
        </authorList>
    </citation>
    <scope>NUCLEOTIDE SEQUENCE</scope>
    <source>
        <strain evidence="2">Expedition CK06-06</strain>
    </source>
</reference>
<evidence type="ECO:0000256" key="1">
    <source>
        <dbReference type="SAM" id="MobiDB-lite"/>
    </source>
</evidence>
<sequence>MATDSEKASRKAKATRKKNVLEKAKRDEKHNRALRRAKSAEDKLKSFKEGVEFGIEAANK</sequence>
<proteinExistence type="predicted"/>
<name>X1D304_9ZZZZ</name>
<feature type="compositionally biased region" description="Basic and acidic residues" evidence="1">
    <location>
        <begin position="19"/>
        <end position="31"/>
    </location>
</feature>
<evidence type="ECO:0000313" key="2">
    <source>
        <dbReference type="EMBL" id="GAG90896.1"/>
    </source>
</evidence>
<feature type="region of interest" description="Disordered" evidence="1">
    <location>
        <begin position="1"/>
        <end position="40"/>
    </location>
</feature>
<protein>
    <submittedName>
        <fullName evidence="2">Uncharacterized protein</fullName>
    </submittedName>
</protein>
<accession>X1D304</accession>
<dbReference type="AlphaFoldDB" id="X1D304"/>
<gene>
    <name evidence="2" type="ORF">S01H4_46322</name>
</gene>